<comment type="caution">
    <text evidence="1">The sequence shown here is derived from an EMBL/GenBank/DDBJ whole genome shotgun (WGS) entry which is preliminary data.</text>
</comment>
<sequence>MATLGGYLNKKVL</sequence>
<dbReference type="EMBL" id="JXCE01001566">
    <property type="protein sequence ID" value="KPA35123.1"/>
    <property type="molecule type" value="Genomic_DNA"/>
</dbReference>
<organism evidence="1 2">
    <name type="scientific">Fusarium langsethiae</name>
    <dbReference type="NCBI Taxonomy" id="179993"/>
    <lineage>
        <taxon>Eukaryota</taxon>
        <taxon>Fungi</taxon>
        <taxon>Dikarya</taxon>
        <taxon>Ascomycota</taxon>
        <taxon>Pezizomycotina</taxon>
        <taxon>Sordariomycetes</taxon>
        <taxon>Hypocreomycetidae</taxon>
        <taxon>Hypocreales</taxon>
        <taxon>Nectriaceae</taxon>
        <taxon>Fusarium</taxon>
    </lineage>
</organism>
<gene>
    <name evidence="1" type="ORF">FLAG1_12222</name>
</gene>
<protein>
    <submittedName>
        <fullName evidence="1">Uncharacterized protein</fullName>
    </submittedName>
</protein>
<accession>A0A0M9EKV0</accession>
<name>A0A0M9EKV0_FUSLA</name>
<feature type="non-terminal residue" evidence="1">
    <location>
        <position position="13"/>
    </location>
</feature>
<reference evidence="1 2" key="1">
    <citation type="submission" date="2015-04" db="EMBL/GenBank/DDBJ databases">
        <title>The draft genome sequence of Fusarium langsethiae, a T-2/HT-2 mycotoxin producer.</title>
        <authorList>
            <person name="Lysoe E."/>
            <person name="Divon H.H."/>
            <person name="Terzi V."/>
            <person name="Orru L."/>
            <person name="Lamontanara A."/>
            <person name="Kolseth A.-K."/>
            <person name="Frandsen R.J."/>
            <person name="Nielsen K."/>
            <person name="Thrane U."/>
        </authorList>
    </citation>
    <scope>NUCLEOTIDE SEQUENCE [LARGE SCALE GENOMIC DNA]</scope>
    <source>
        <strain evidence="1 2">Fl201059</strain>
    </source>
</reference>
<dbReference type="Proteomes" id="UP000037904">
    <property type="component" value="Unassembled WGS sequence"/>
</dbReference>
<evidence type="ECO:0000313" key="1">
    <source>
        <dbReference type="EMBL" id="KPA35123.1"/>
    </source>
</evidence>
<keyword evidence="2" id="KW-1185">Reference proteome</keyword>
<evidence type="ECO:0000313" key="2">
    <source>
        <dbReference type="Proteomes" id="UP000037904"/>
    </source>
</evidence>
<proteinExistence type="predicted"/>